<keyword evidence="2" id="KW-1185">Reference proteome</keyword>
<evidence type="ECO:0000313" key="1">
    <source>
        <dbReference type="EMBL" id="KAF0758417.1"/>
    </source>
</evidence>
<name>A0A6G0YMB5_APHCR</name>
<organism evidence="1 2">
    <name type="scientific">Aphis craccivora</name>
    <name type="common">Cowpea aphid</name>
    <dbReference type="NCBI Taxonomy" id="307492"/>
    <lineage>
        <taxon>Eukaryota</taxon>
        <taxon>Metazoa</taxon>
        <taxon>Ecdysozoa</taxon>
        <taxon>Arthropoda</taxon>
        <taxon>Hexapoda</taxon>
        <taxon>Insecta</taxon>
        <taxon>Pterygota</taxon>
        <taxon>Neoptera</taxon>
        <taxon>Paraneoptera</taxon>
        <taxon>Hemiptera</taxon>
        <taxon>Sternorrhyncha</taxon>
        <taxon>Aphidomorpha</taxon>
        <taxon>Aphidoidea</taxon>
        <taxon>Aphididae</taxon>
        <taxon>Aphidini</taxon>
        <taxon>Aphis</taxon>
        <taxon>Aphis</taxon>
    </lineage>
</organism>
<dbReference type="AlphaFoldDB" id="A0A6G0YMB5"/>
<dbReference type="Proteomes" id="UP000478052">
    <property type="component" value="Unassembled WGS sequence"/>
</dbReference>
<comment type="caution">
    <text evidence="1">The sequence shown here is derived from an EMBL/GenBank/DDBJ whole genome shotgun (WGS) entry which is preliminary data.</text>
</comment>
<evidence type="ECO:0000313" key="2">
    <source>
        <dbReference type="Proteomes" id="UP000478052"/>
    </source>
</evidence>
<protein>
    <submittedName>
        <fullName evidence="1">Protein pinocchio</fullName>
    </submittedName>
</protein>
<accession>A0A6G0YMB5</accession>
<reference evidence="1 2" key="1">
    <citation type="submission" date="2019-08" db="EMBL/GenBank/DDBJ databases">
        <title>Whole genome of Aphis craccivora.</title>
        <authorList>
            <person name="Voronova N.V."/>
            <person name="Shulinski R.S."/>
            <person name="Bandarenka Y.V."/>
            <person name="Zhorov D.G."/>
            <person name="Warner D."/>
        </authorList>
    </citation>
    <scope>NUCLEOTIDE SEQUENCE [LARGE SCALE GENOMIC DNA]</scope>
    <source>
        <strain evidence="1">180601</strain>
        <tissue evidence="1">Whole Body</tissue>
    </source>
</reference>
<sequence>MFLIYFLHFHLTSYLNNCQRQNLNITLIKKMRTVCDESDRSVFNDYEESIIFDEDDPDFKPNDDLECSCDKNGTLTSKFKNDHIRIKLKFLA</sequence>
<proteinExistence type="predicted"/>
<gene>
    <name evidence="1" type="ORF">FWK35_00019398</name>
</gene>
<dbReference type="EMBL" id="VUJU01003306">
    <property type="protein sequence ID" value="KAF0758417.1"/>
    <property type="molecule type" value="Genomic_DNA"/>
</dbReference>